<name>A0A084W736_ANOSI</name>
<dbReference type="AlphaFoldDB" id="A0A084W736"/>
<evidence type="ECO:0000313" key="2">
    <source>
        <dbReference type="EnsemblMetazoa" id="ASIC014001-PA"/>
    </source>
</evidence>
<organism evidence="1">
    <name type="scientific">Anopheles sinensis</name>
    <name type="common">Mosquito</name>
    <dbReference type="NCBI Taxonomy" id="74873"/>
    <lineage>
        <taxon>Eukaryota</taxon>
        <taxon>Metazoa</taxon>
        <taxon>Ecdysozoa</taxon>
        <taxon>Arthropoda</taxon>
        <taxon>Hexapoda</taxon>
        <taxon>Insecta</taxon>
        <taxon>Pterygota</taxon>
        <taxon>Neoptera</taxon>
        <taxon>Endopterygota</taxon>
        <taxon>Diptera</taxon>
        <taxon>Nematocera</taxon>
        <taxon>Culicoidea</taxon>
        <taxon>Culicidae</taxon>
        <taxon>Anophelinae</taxon>
        <taxon>Anopheles</taxon>
    </lineage>
</organism>
<sequence length="133" mass="15691">MEANLSENHTVGNIDDRSRKNFLFAQRAKRVRVRKGGKEASGAYVHRYKIIIIPRNLLPRSHRPVLHRVRMINESYPPLTLRPGAGSWVLADDRICILFHFNPPRLRDHWPSCCLWRRKMFSRRRDRPAKITG</sequence>
<evidence type="ECO:0000313" key="1">
    <source>
        <dbReference type="EMBL" id="KFB46030.1"/>
    </source>
</evidence>
<keyword evidence="1" id="KW-0547">Nucleotide-binding</keyword>
<keyword evidence="3" id="KW-1185">Reference proteome</keyword>
<keyword evidence="1" id="KW-0067">ATP-binding</keyword>
<gene>
    <name evidence="1" type="ORF">ZHAS_00014001</name>
</gene>
<reference evidence="2" key="2">
    <citation type="submission" date="2020-05" db="UniProtKB">
        <authorList>
            <consortium name="EnsemblMetazoa"/>
        </authorList>
    </citation>
    <scope>IDENTIFICATION</scope>
</reference>
<dbReference type="GO" id="GO:0005524">
    <property type="term" value="F:ATP binding"/>
    <property type="evidence" value="ECO:0007669"/>
    <property type="project" value="UniProtKB-KW"/>
</dbReference>
<dbReference type="EMBL" id="KE525312">
    <property type="protein sequence ID" value="KFB46030.1"/>
    <property type="molecule type" value="Genomic_DNA"/>
</dbReference>
<reference evidence="1 3" key="1">
    <citation type="journal article" date="2014" name="BMC Genomics">
        <title>Genome sequence of Anopheles sinensis provides insight into genetics basis of mosquito competence for malaria parasites.</title>
        <authorList>
            <person name="Zhou D."/>
            <person name="Zhang D."/>
            <person name="Ding G."/>
            <person name="Shi L."/>
            <person name="Hou Q."/>
            <person name="Ye Y."/>
            <person name="Xu Y."/>
            <person name="Zhou H."/>
            <person name="Xiong C."/>
            <person name="Li S."/>
            <person name="Yu J."/>
            <person name="Hong S."/>
            <person name="Yu X."/>
            <person name="Zou P."/>
            <person name="Chen C."/>
            <person name="Chang X."/>
            <person name="Wang W."/>
            <person name="Lv Y."/>
            <person name="Sun Y."/>
            <person name="Ma L."/>
            <person name="Shen B."/>
            <person name="Zhu C."/>
        </authorList>
    </citation>
    <scope>NUCLEOTIDE SEQUENCE [LARGE SCALE GENOMIC DNA]</scope>
</reference>
<accession>A0A084W736</accession>
<dbReference type="VEuPathDB" id="VectorBase:ASIC014001"/>
<protein>
    <submittedName>
        <fullName evidence="1 2">ABC transporter ATP-binding protein</fullName>
    </submittedName>
</protein>
<proteinExistence type="predicted"/>
<evidence type="ECO:0000313" key="3">
    <source>
        <dbReference type="Proteomes" id="UP000030765"/>
    </source>
</evidence>
<dbReference type="EMBL" id="ATLV01021098">
    <property type="status" value="NOT_ANNOTATED_CDS"/>
    <property type="molecule type" value="Genomic_DNA"/>
</dbReference>
<dbReference type="Proteomes" id="UP000030765">
    <property type="component" value="Unassembled WGS sequence"/>
</dbReference>
<dbReference type="EnsemblMetazoa" id="ASIC014001-RA">
    <property type="protein sequence ID" value="ASIC014001-PA"/>
    <property type="gene ID" value="ASIC014001"/>
</dbReference>